<protein>
    <recommendedName>
        <fullName evidence="3">Nephrocystin 3-like N-terminal domain-containing protein</fullName>
    </recommendedName>
</protein>
<keyword evidence="1" id="KW-0677">Repeat</keyword>
<feature type="compositionally biased region" description="Polar residues" evidence="2">
    <location>
        <begin position="77"/>
        <end position="94"/>
    </location>
</feature>
<evidence type="ECO:0000313" key="5">
    <source>
        <dbReference type="Proteomes" id="UP000070700"/>
    </source>
</evidence>
<feature type="compositionally biased region" description="Acidic residues" evidence="2">
    <location>
        <begin position="99"/>
        <end position="112"/>
    </location>
</feature>
<evidence type="ECO:0000256" key="2">
    <source>
        <dbReference type="SAM" id="MobiDB-lite"/>
    </source>
</evidence>
<name>A0A194XEB5_MOLSC</name>
<accession>A0A194XEB5</accession>
<keyword evidence="5" id="KW-1185">Reference proteome</keyword>
<feature type="compositionally biased region" description="Acidic residues" evidence="2">
    <location>
        <begin position="63"/>
        <end position="75"/>
    </location>
</feature>
<dbReference type="PANTHER" id="PTHR10039">
    <property type="entry name" value="AMELOGENIN"/>
    <property type="match status" value="1"/>
</dbReference>
<organism evidence="4 5">
    <name type="scientific">Mollisia scopiformis</name>
    <name type="common">Conifer needle endophyte fungus</name>
    <name type="synonym">Phialocephala scopiformis</name>
    <dbReference type="NCBI Taxonomy" id="149040"/>
    <lineage>
        <taxon>Eukaryota</taxon>
        <taxon>Fungi</taxon>
        <taxon>Dikarya</taxon>
        <taxon>Ascomycota</taxon>
        <taxon>Pezizomycotina</taxon>
        <taxon>Leotiomycetes</taxon>
        <taxon>Helotiales</taxon>
        <taxon>Mollisiaceae</taxon>
        <taxon>Mollisia</taxon>
    </lineage>
</organism>
<dbReference type="EMBL" id="KQ947412">
    <property type="protein sequence ID" value="KUJ18518.1"/>
    <property type="molecule type" value="Genomic_DNA"/>
</dbReference>
<dbReference type="Pfam" id="PF24883">
    <property type="entry name" value="NPHP3_N"/>
    <property type="match status" value="1"/>
</dbReference>
<dbReference type="AlphaFoldDB" id="A0A194XEB5"/>
<sequence>MKFEQLQAHMSELRAGPNMSSIGSEAQIQLRGLLSLSEDVCQVISQQRILKGLAFEDMHGSEDEWSSEDESEADSENGTGDSSEGANDFSNNKDPASIEIDEQSSIEESDEEYSGRAVIRDRDSQELGLGGRRDSICSKPFVDWLASGNRFFHVCGKLGSGKSTLMKFLCDHKRTQEELEKWAGDDRKLVFAKFFFWRPGSMLQRSISGLLRSLLHDTLKVCPDLISAVLPDQWNNVKSIPWQMQHEPEFGNQETRSAFTRLIENRNMTRHHRFCFFIDGLDEYEETRQEDYKDLLDLLSKWTEAAPDDVKLCVSSREDNVFVNNFSSEQRIRLQDLTKMIYITLFERGWQLPPPKNTTTW</sequence>
<dbReference type="OrthoDB" id="3563597at2759"/>
<dbReference type="InterPro" id="IPR027417">
    <property type="entry name" value="P-loop_NTPase"/>
</dbReference>
<dbReference type="InParanoid" id="A0A194XEB5"/>
<dbReference type="Gene3D" id="3.40.50.300">
    <property type="entry name" value="P-loop containing nucleotide triphosphate hydrolases"/>
    <property type="match status" value="1"/>
</dbReference>
<evidence type="ECO:0000259" key="3">
    <source>
        <dbReference type="Pfam" id="PF24883"/>
    </source>
</evidence>
<evidence type="ECO:0000256" key="1">
    <source>
        <dbReference type="ARBA" id="ARBA00022737"/>
    </source>
</evidence>
<dbReference type="KEGG" id="psco:LY89DRAFT_667608"/>
<proteinExistence type="predicted"/>
<dbReference type="SUPFAM" id="SSF52540">
    <property type="entry name" value="P-loop containing nucleoside triphosphate hydrolases"/>
    <property type="match status" value="1"/>
</dbReference>
<dbReference type="PANTHER" id="PTHR10039:SF5">
    <property type="entry name" value="NACHT DOMAIN-CONTAINING PROTEIN"/>
    <property type="match status" value="1"/>
</dbReference>
<evidence type="ECO:0000313" key="4">
    <source>
        <dbReference type="EMBL" id="KUJ18518.1"/>
    </source>
</evidence>
<feature type="domain" description="Nephrocystin 3-like N-terminal" evidence="3">
    <location>
        <begin position="138"/>
        <end position="317"/>
    </location>
</feature>
<dbReference type="Proteomes" id="UP000070700">
    <property type="component" value="Unassembled WGS sequence"/>
</dbReference>
<dbReference type="GeneID" id="28822712"/>
<gene>
    <name evidence="4" type="ORF">LY89DRAFT_667608</name>
</gene>
<dbReference type="InterPro" id="IPR056884">
    <property type="entry name" value="NPHP3-like_N"/>
</dbReference>
<reference evidence="4 5" key="1">
    <citation type="submission" date="2015-10" db="EMBL/GenBank/DDBJ databases">
        <title>Full genome of DAOMC 229536 Phialocephala scopiformis, a fungal endophyte of spruce producing the potent anti-insectan compound rugulosin.</title>
        <authorList>
            <consortium name="DOE Joint Genome Institute"/>
            <person name="Walker A.K."/>
            <person name="Frasz S.L."/>
            <person name="Seifert K.A."/>
            <person name="Miller J.D."/>
            <person name="Mondo S.J."/>
            <person name="Labutti K."/>
            <person name="Lipzen A."/>
            <person name="Dockter R."/>
            <person name="Kennedy M."/>
            <person name="Grigoriev I.V."/>
            <person name="Spatafora J.W."/>
        </authorList>
    </citation>
    <scope>NUCLEOTIDE SEQUENCE [LARGE SCALE GENOMIC DNA]</scope>
    <source>
        <strain evidence="4 5">CBS 120377</strain>
    </source>
</reference>
<feature type="region of interest" description="Disordered" evidence="2">
    <location>
        <begin position="60"/>
        <end position="117"/>
    </location>
</feature>
<dbReference type="RefSeq" id="XP_018072873.1">
    <property type="nucleotide sequence ID" value="XM_018212986.1"/>
</dbReference>